<evidence type="ECO:0000259" key="11">
    <source>
        <dbReference type="PROSITE" id="PS51123"/>
    </source>
</evidence>
<keyword evidence="2" id="KW-0813">Transport</keyword>
<dbReference type="Gene3D" id="3.30.1330.60">
    <property type="entry name" value="OmpA-like domain"/>
    <property type="match status" value="1"/>
</dbReference>
<keyword evidence="7 9" id="KW-0472">Membrane</keyword>
<keyword evidence="6" id="KW-0626">Porin</keyword>
<dbReference type="Proteomes" id="UP000460715">
    <property type="component" value="Unassembled WGS sequence"/>
</dbReference>
<dbReference type="InterPro" id="IPR006665">
    <property type="entry name" value="OmpA-like"/>
</dbReference>
<organism evidence="12 13">
    <name type="scientific">Teichococcus coralli</name>
    <dbReference type="NCBI Taxonomy" id="2545983"/>
    <lineage>
        <taxon>Bacteria</taxon>
        <taxon>Pseudomonadati</taxon>
        <taxon>Pseudomonadota</taxon>
        <taxon>Alphaproteobacteria</taxon>
        <taxon>Acetobacterales</taxon>
        <taxon>Roseomonadaceae</taxon>
        <taxon>Roseomonas</taxon>
    </lineage>
</organism>
<protein>
    <submittedName>
        <fullName evidence="12">OmpA family protein</fullName>
    </submittedName>
</protein>
<dbReference type="PANTHER" id="PTHR30329:SF21">
    <property type="entry name" value="LIPOPROTEIN YIAD-RELATED"/>
    <property type="match status" value="1"/>
</dbReference>
<dbReference type="SUPFAM" id="SSF56925">
    <property type="entry name" value="OMPA-like"/>
    <property type="match status" value="1"/>
</dbReference>
<dbReference type="PROSITE" id="PS51123">
    <property type="entry name" value="OMPA_2"/>
    <property type="match status" value="1"/>
</dbReference>
<dbReference type="Gene3D" id="2.40.160.20">
    <property type="match status" value="1"/>
</dbReference>
<feature type="chain" id="PRO_5032728598" evidence="10">
    <location>
        <begin position="22"/>
        <end position="399"/>
    </location>
</feature>
<accession>A0A845B539</accession>
<dbReference type="InterPro" id="IPR050330">
    <property type="entry name" value="Bact_OuterMem_StrucFunc"/>
</dbReference>
<dbReference type="GO" id="GO:0015288">
    <property type="term" value="F:porin activity"/>
    <property type="evidence" value="ECO:0007669"/>
    <property type="project" value="UniProtKB-KW"/>
</dbReference>
<dbReference type="InterPro" id="IPR006664">
    <property type="entry name" value="OMP_bac"/>
</dbReference>
<evidence type="ECO:0000256" key="6">
    <source>
        <dbReference type="ARBA" id="ARBA00023114"/>
    </source>
</evidence>
<evidence type="ECO:0000313" key="13">
    <source>
        <dbReference type="Proteomes" id="UP000460715"/>
    </source>
</evidence>
<keyword evidence="13" id="KW-1185">Reference proteome</keyword>
<keyword evidence="10" id="KW-0732">Signal</keyword>
<gene>
    <name evidence="12" type="ORF">E0493_00135</name>
</gene>
<dbReference type="EMBL" id="SNVJ01000001">
    <property type="protein sequence ID" value="MXP61755.1"/>
    <property type="molecule type" value="Genomic_DNA"/>
</dbReference>
<evidence type="ECO:0000256" key="8">
    <source>
        <dbReference type="ARBA" id="ARBA00023237"/>
    </source>
</evidence>
<evidence type="ECO:0000256" key="1">
    <source>
        <dbReference type="ARBA" id="ARBA00004571"/>
    </source>
</evidence>
<evidence type="ECO:0000256" key="7">
    <source>
        <dbReference type="ARBA" id="ARBA00023136"/>
    </source>
</evidence>
<dbReference type="Pfam" id="PF00691">
    <property type="entry name" value="OmpA"/>
    <property type="match status" value="1"/>
</dbReference>
<evidence type="ECO:0000313" key="12">
    <source>
        <dbReference type="EMBL" id="MXP61755.1"/>
    </source>
</evidence>
<evidence type="ECO:0000256" key="9">
    <source>
        <dbReference type="PROSITE-ProRule" id="PRU00473"/>
    </source>
</evidence>
<dbReference type="InterPro" id="IPR036737">
    <property type="entry name" value="OmpA-like_sf"/>
</dbReference>
<dbReference type="AlphaFoldDB" id="A0A845B539"/>
<keyword evidence="8" id="KW-0998">Cell outer membrane</keyword>
<dbReference type="CDD" id="cd07185">
    <property type="entry name" value="OmpA_C-like"/>
    <property type="match status" value="1"/>
</dbReference>
<sequence length="399" mass="42916">MSLRRYLLAATILAAPGAAFAQSSPWYSPMSWMPTAAPQAVEGLYLGAGVGWNHSDARGLTSQGAAANYFNNRGRNNQGNLGFEEGGIGVLSLGYGFGNGFRTEIEGNYRYNDVDRLGGFQGPGAGVGFSSIAGSLQQYGVMANLFYDFQLPQWFPQMPFYFVPYVGGGVGYMWTNLNAKGRQNDTRDYVYVDDGTGQFAWQGIAGMSFPITSVPGLAITAEYRYTGVLQSKFDGTVTSGATGAVAPGKFEVDQGNNHSALIGIRYAFNQPVPPAPTPVVAPAPAAAPAPARTYLVFFDFDRADLTDRARQIIAEAAQNAGRVQTTRIEVAGHADRAGTPQYNQRLSQRRADAVAAELVRLGVNRSEITVQAFGESRPLVPTADGVREPQNRRVEIVLR</sequence>
<dbReference type="OrthoDB" id="189250at2"/>
<evidence type="ECO:0000256" key="5">
    <source>
        <dbReference type="ARBA" id="ARBA00023065"/>
    </source>
</evidence>
<feature type="signal peptide" evidence="10">
    <location>
        <begin position="1"/>
        <end position="21"/>
    </location>
</feature>
<dbReference type="RefSeq" id="WP_160934884.1">
    <property type="nucleotide sequence ID" value="NZ_SNVJ01000001.1"/>
</dbReference>
<dbReference type="PANTHER" id="PTHR30329">
    <property type="entry name" value="STATOR ELEMENT OF FLAGELLAR MOTOR COMPLEX"/>
    <property type="match status" value="1"/>
</dbReference>
<proteinExistence type="predicted"/>
<dbReference type="SUPFAM" id="SSF103088">
    <property type="entry name" value="OmpA-like"/>
    <property type="match status" value="1"/>
</dbReference>
<evidence type="ECO:0000256" key="2">
    <source>
        <dbReference type="ARBA" id="ARBA00022448"/>
    </source>
</evidence>
<keyword evidence="3" id="KW-1134">Transmembrane beta strand</keyword>
<evidence type="ECO:0000256" key="3">
    <source>
        <dbReference type="ARBA" id="ARBA00022452"/>
    </source>
</evidence>
<reference evidence="12 13" key="1">
    <citation type="submission" date="2019-03" db="EMBL/GenBank/DDBJ databases">
        <title>Roseomonas sp. a novel Roseomonas species isolated from Sea whip Gorgonian.</title>
        <authorList>
            <person name="Li F."/>
            <person name="Pan X."/>
            <person name="Huang S."/>
            <person name="Li Z."/>
            <person name="Meng B."/>
        </authorList>
    </citation>
    <scope>NUCLEOTIDE SEQUENCE [LARGE SCALE GENOMIC DNA]</scope>
    <source>
        <strain evidence="12 13">M0104</strain>
    </source>
</reference>
<keyword evidence="4" id="KW-0812">Transmembrane</keyword>
<feature type="domain" description="OmpA-like" evidence="11">
    <location>
        <begin position="285"/>
        <end position="399"/>
    </location>
</feature>
<evidence type="ECO:0000256" key="4">
    <source>
        <dbReference type="ARBA" id="ARBA00022692"/>
    </source>
</evidence>
<comment type="caution">
    <text evidence="12">The sequence shown here is derived from an EMBL/GenBank/DDBJ whole genome shotgun (WGS) entry which is preliminary data.</text>
</comment>
<comment type="subcellular location">
    <subcellularLocation>
        <location evidence="1">Cell outer membrane</location>
        <topology evidence="1">Multi-pass membrane protein</topology>
    </subcellularLocation>
</comment>
<dbReference type="GO" id="GO:0006811">
    <property type="term" value="P:monoatomic ion transport"/>
    <property type="evidence" value="ECO:0007669"/>
    <property type="project" value="UniProtKB-KW"/>
</dbReference>
<dbReference type="GO" id="GO:0009279">
    <property type="term" value="C:cell outer membrane"/>
    <property type="evidence" value="ECO:0007669"/>
    <property type="project" value="UniProtKB-SubCell"/>
</dbReference>
<dbReference type="GO" id="GO:0046930">
    <property type="term" value="C:pore complex"/>
    <property type="evidence" value="ECO:0007669"/>
    <property type="project" value="UniProtKB-KW"/>
</dbReference>
<dbReference type="InterPro" id="IPR011250">
    <property type="entry name" value="OMP/PagP_B-barrel"/>
</dbReference>
<dbReference type="PRINTS" id="PR01021">
    <property type="entry name" value="OMPADOMAIN"/>
</dbReference>
<keyword evidence="5" id="KW-0406">Ion transport</keyword>
<name>A0A845B539_9PROT</name>
<evidence type="ECO:0000256" key="10">
    <source>
        <dbReference type="SAM" id="SignalP"/>
    </source>
</evidence>